<comment type="caution">
    <text evidence="1">The sequence shown here is derived from an EMBL/GenBank/DDBJ whole genome shotgun (WGS) entry which is preliminary data.</text>
</comment>
<reference evidence="1 2" key="1">
    <citation type="submission" date="2014-07" db="EMBL/GenBank/DDBJ databases">
        <title>Expanding our view of genomic diversity in Candidatus Accumulibacter clades.</title>
        <authorList>
            <person name="Skennerton C.T."/>
            <person name="Barr J.J."/>
            <person name="Slater F.R."/>
            <person name="Bond P.L."/>
            <person name="Tyson G.W."/>
        </authorList>
    </citation>
    <scope>NUCLEOTIDE SEQUENCE [LARGE SCALE GENOMIC DNA]</scope>
    <source>
        <strain evidence="2">SK-01</strain>
    </source>
</reference>
<protein>
    <submittedName>
        <fullName evidence="1">Uncharacterized protein</fullName>
    </submittedName>
</protein>
<dbReference type="EMBL" id="JDSS02000045">
    <property type="protein sequence ID" value="KFB66280.1"/>
    <property type="molecule type" value="Genomic_DNA"/>
</dbReference>
<evidence type="ECO:0000313" key="1">
    <source>
        <dbReference type="EMBL" id="KFB66280.1"/>
    </source>
</evidence>
<dbReference type="AlphaFoldDB" id="A0A084XUY6"/>
<dbReference type="STRING" id="1457154.CAPSK01_004441"/>
<accession>A0A084XUY6</accession>
<gene>
    <name evidence="1" type="ORF">CAPSK01_004441</name>
</gene>
<organism evidence="1 2">
    <name type="scientific">Candidatus Accumulibacter vicinus</name>
    <dbReference type="NCBI Taxonomy" id="2954382"/>
    <lineage>
        <taxon>Bacteria</taxon>
        <taxon>Pseudomonadati</taxon>
        <taxon>Pseudomonadota</taxon>
        <taxon>Betaproteobacteria</taxon>
        <taxon>Candidatus Accumulibacter</taxon>
    </lineage>
</organism>
<name>A0A084XUY6_9PROT</name>
<sequence length="103" mass="11422">MMEQRATGDPRLIDENTVPATEIGEDENRALCRITSDPGMVAADRIVPFHVIGDGRCGISSKRDLRYLINGKADLLICFGARKVLDDDTFHPTILPVNATRFH</sequence>
<dbReference type="Proteomes" id="UP000019812">
    <property type="component" value="Unassembled WGS sequence"/>
</dbReference>
<proteinExistence type="predicted"/>
<evidence type="ECO:0000313" key="2">
    <source>
        <dbReference type="Proteomes" id="UP000019812"/>
    </source>
</evidence>